<evidence type="ECO:0000256" key="4">
    <source>
        <dbReference type="ARBA" id="ARBA00022679"/>
    </source>
</evidence>
<keyword evidence="8 10" id="KW-0472">Membrane</keyword>
<comment type="similarity">
    <text evidence="2">Belongs to the MNN1/MNT family.</text>
</comment>
<evidence type="ECO:0000256" key="8">
    <source>
        <dbReference type="ARBA" id="ARBA00023136"/>
    </source>
</evidence>
<dbReference type="EMBL" id="CDQK01000004">
    <property type="protein sequence ID" value="CEP23123.1"/>
    <property type="molecule type" value="Genomic_DNA"/>
</dbReference>
<sequence length="696" mass="78930">MNSISSISDNLLKARRSHRRLMAVVGVLFFICFEIAFFTRGRNDRPSTYIATGTRMNSAYKGMLKEDISSMAYGDRCSRYFGILDESDPKWEVLGSLIASNDHEKENKDQFVERKTHEVMNQLPGGLSEAEKTQVLKAKHVRQSFEEIYDKLNGVANDLESNVVDSATSVRVYGACYLDQFGLFNNDPLKNQRCSEYGRRLFKWHTGLSPVYTRWNGEVLESAPVMANYIKGGQEPLYPDLNGCMMHDIRSSMNGKGIAISASDSNVNALISLFAMLRAVGNQLPVQVVHAGNLSPVSANRLLQAANSLMLDLDSVPDLDRVLKHRGIAKSYTHLDESELKSIFPPLELWYVDASRSISPIFLKKFSGAGRKLLALFFNSFEHTLMIDSDVVPLVDLGSHIFNNHLYREHGALFFRGRELEDSHSEHTVEFFKSLMPTKVDDLIFHIPSATEKTLGNRFMEKEKHPYMDASVLAIDRKRYMTGILSVMNLKIWKPVEERIRRDKEMYWLGMSIAGLEDYYMNHWTAGAVGSVTPVDYRLLDDKIDIRRSHLKGHEICSSHAGHLSPVDNTTMLWMDGGASVCKYPDSSDHDFNGRYTLMFKSKTELREHYTSPEKITALILTSPEENKVTNNLGENDSGWGRTTECRGSVYCAYDRIGGRHDPNNYAKMITFNDATQLKYNFVAQVGRNAKKLLKY</sequence>
<accession>A0A0H5C536</accession>
<evidence type="ECO:0000256" key="7">
    <source>
        <dbReference type="ARBA" id="ARBA00022989"/>
    </source>
</evidence>
<evidence type="ECO:0000256" key="5">
    <source>
        <dbReference type="ARBA" id="ARBA00022692"/>
    </source>
</evidence>
<dbReference type="Pfam" id="PF11051">
    <property type="entry name" value="Mannosyl_trans3"/>
    <property type="match status" value="1"/>
</dbReference>
<gene>
    <name evidence="11" type="ORF">BN1211_3638</name>
</gene>
<keyword evidence="5 10" id="KW-0812">Transmembrane</keyword>
<keyword evidence="3" id="KW-0328">Glycosyltransferase</keyword>
<reference evidence="12" key="1">
    <citation type="journal article" date="2015" name="J. Biotechnol.">
        <title>The structure of the Cyberlindnera jadinii genome and its relation to Candida utilis analyzed by the occurrence of single nucleotide polymorphisms.</title>
        <authorList>
            <person name="Rupp O."/>
            <person name="Brinkrolf K."/>
            <person name="Buerth C."/>
            <person name="Kunigo M."/>
            <person name="Schneider J."/>
            <person name="Jaenicke S."/>
            <person name="Goesmann A."/>
            <person name="Puehler A."/>
            <person name="Jaeger K.-E."/>
            <person name="Ernst J.F."/>
        </authorList>
    </citation>
    <scope>NUCLEOTIDE SEQUENCE [LARGE SCALE GENOMIC DNA]</scope>
    <source>
        <strain evidence="12">ATCC 18201 / CBS 1600 / BCRC 20928 / JCM 3617 / NBRC 0987 / NRRL Y-1542</strain>
    </source>
</reference>
<dbReference type="GO" id="GO:0016020">
    <property type="term" value="C:membrane"/>
    <property type="evidence" value="ECO:0007669"/>
    <property type="project" value="UniProtKB-SubCell"/>
</dbReference>
<dbReference type="InterPro" id="IPR029044">
    <property type="entry name" value="Nucleotide-diphossugar_trans"/>
</dbReference>
<dbReference type="PANTHER" id="PTHR31392:SF1">
    <property type="entry name" value="ALPHA-1,3-MANNOSYLTRANSFERASE MNN1-RELATED"/>
    <property type="match status" value="1"/>
</dbReference>
<dbReference type="GO" id="GO:0005794">
    <property type="term" value="C:Golgi apparatus"/>
    <property type="evidence" value="ECO:0007669"/>
    <property type="project" value="TreeGrafter"/>
</dbReference>
<dbReference type="InterPro" id="IPR022751">
    <property type="entry name" value="Alpha_mannosyltransferase"/>
</dbReference>
<keyword evidence="9" id="KW-0325">Glycoprotein</keyword>
<name>A0A0H5C536_CYBJN</name>
<protein>
    <recommendedName>
        <fullName evidence="13">Nucleotide-diphospho-sugar transferase</fullName>
    </recommendedName>
</protein>
<evidence type="ECO:0000256" key="9">
    <source>
        <dbReference type="ARBA" id="ARBA00023180"/>
    </source>
</evidence>
<organism evidence="11 12">
    <name type="scientific">Cyberlindnera jadinii (strain ATCC 18201 / CBS 1600 / BCRC 20928 / JCM 3617 / NBRC 0987 / NRRL Y-1542)</name>
    <name type="common">Torula yeast</name>
    <name type="synonym">Candida utilis</name>
    <dbReference type="NCBI Taxonomy" id="983966"/>
    <lineage>
        <taxon>Eukaryota</taxon>
        <taxon>Fungi</taxon>
        <taxon>Dikarya</taxon>
        <taxon>Ascomycota</taxon>
        <taxon>Saccharomycotina</taxon>
        <taxon>Saccharomycetes</taxon>
        <taxon>Phaffomycetales</taxon>
        <taxon>Phaffomycetaceae</taxon>
        <taxon>Cyberlindnera</taxon>
    </lineage>
</organism>
<evidence type="ECO:0000313" key="12">
    <source>
        <dbReference type="Proteomes" id="UP000038830"/>
    </source>
</evidence>
<dbReference type="SUPFAM" id="SSF53448">
    <property type="entry name" value="Nucleotide-diphospho-sugar transferases"/>
    <property type="match status" value="1"/>
</dbReference>
<comment type="subcellular location">
    <subcellularLocation>
        <location evidence="1">Membrane</location>
        <topology evidence="1">Single-pass type II membrane protein</topology>
    </subcellularLocation>
</comment>
<evidence type="ECO:0008006" key="13">
    <source>
        <dbReference type="Google" id="ProtNLM"/>
    </source>
</evidence>
<evidence type="ECO:0000256" key="3">
    <source>
        <dbReference type="ARBA" id="ARBA00022676"/>
    </source>
</evidence>
<evidence type="ECO:0000256" key="2">
    <source>
        <dbReference type="ARBA" id="ARBA00009105"/>
    </source>
</evidence>
<dbReference type="AlphaFoldDB" id="A0A0H5C536"/>
<dbReference type="GO" id="GO:0006493">
    <property type="term" value="P:protein O-linked glycosylation"/>
    <property type="evidence" value="ECO:0007669"/>
    <property type="project" value="TreeGrafter"/>
</dbReference>
<feature type="transmembrane region" description="Helical" evidence="10">
    <location>
        <begin position="21"/>
        <end position="39"/>
    </location>
</feature>
<evidence type="ECO:0000256" key="1">
    <source>
        <dbReference type="ARBA" id="ARBA00004606"/>
    </source>
</evidence>
<keyword evidence="6" id="KW-0735">Signal-anchor</keyword>
<dbReference type="Proteomes" id="UP000038830">
    <property type="component" value="Unassembled WGS sequence"/>
</dbReference>
<evidence type="ECO:0000256" key="6">
    <source>
        <dbReference type="ARBA" id="ARBA00022968"/>
    </source>
</evidence>
<keyword evidence="7 10" id="KW-1133">Transmembrane helix</keyword>
<dbReference type="GO" id="GO:0000033">
    <property type="term" value="F:alpha-1,3-mannosyltransferase activity"/>
    <property type="evidence" value="ECO:0007669"/>
    <property type="project" value="TreeGrafter"/>
</dbReference>
<proteinExistence type="inferred from homology"/>
<evidence type="ECO:0000313" key="11">
    <source>
        <dbReference type="EMBL" id="CEP23123.1"/>
    </source>
</evidence>
<keyword evidence="4" id="KW-0808">Transferase</keyword>
<dbReference type="PANTHER" id="PTHR31392">
    <property type="entry name" value="ALPHA-1,3-MANNOSYLTRANSFERASE MNN1-RELATED"/>
    <property type="match status" value="1"/>
</dbReference>
<evidence type="ECO:0000256" key="10">
    <source>
        <dbReference type="SAM" id="Phobius"/>
    </source>
</evidence>